<dbReference type="Pfam" id="PF00999">
    <property type="entry name" value="Na_H_Exchanger"/>
    <property type="match status" value="1"/>
</dbReference>
<dbReference type="InterPro" id="IPR057290">
    <property type="entry name" value="CHX17_C"/>
</dbReference>
<evidence type="ECO:0000256" key="2">
    <source>
        <dbReference type="ARBA" id="ARBA00022448"/>
    </source>
</evidence>
<evidence type="ECO:0000256" key="4">
    <source>
        <dbReference type="ARBA" id="ARBA00022692"/>
    </source>
</evidence>
<evidence type="ECO:0000256" key="1">
    <source>
        <dbReference type="ARBA" id="ARBA00004141"/>
    </source>
</evidence>
<keyword evidence="3" id="KW-0633">Potassium transport</keyword>
<dbReference type="EMBL" id="JAXIOK010000010">
    <property type="protein sequence ID" value="KAK4760992.1"/>
    <property type="molecule type" value="Genomic_DNA"/>
</dbReference>
<keyword evidence="2" id="KW-0813">Transport</keyword>
<evidence type="ECO:0000256" key="5">
    <source>
        <dbReference type="ARBA" id="ARBA00022958"/>
    </source>
</evidence>
<protein>
    <recommendedName>
        <fullName evidence="16">Cation/H+ exchanger domain-containing protein</fullName>
    </recommendedName>
</protein>
<feature type="transmembrane region" description="Helical" evidence="11">
    <location>
        <begin position="85"/>
        <end position="103"/>
    </location>
</feature>
<evidence type="ECO:0000256" key="3">
    <source>
        <dbReference type="ARBA" id="ARBA00022538"/>
    </source>
</evidence>
<comment type="similarity">
    <text evidence="9">Belongs to the monovalent cation:proton antiporter 2 (CPA2) transporter (TC 2.A.37) family. CHX (TC 2.A.37.4) subfamily.</text>
</comment>
<evidence type="ECO:0000259" key="12">
    <source>
        <dbReference type="Pfam" id="PF00999"/>
    </source>
</evidence>
<dbReference type="Gene3D" id="1.20.1530.20">
    <property type="match status" value="1"/>
</dbReference>
<reference evidence="14 15" key="1">
    <citation type="journal article" date="2023" name="Hortic Res">
        <title>Pangenome of water caltrop reveals structural variations and asymmetric subgenome divergence after allopolyploidization.</title>
        <authorList>
            <person name="Zhang X."/>
            <person name="Chen Y."/>
            <person name="Wang L."/>
            <person name="Yuan Y."/>
            <person name="Fang M."/>
            <person name="Shi L."/>
            <person name="Lu R."/>
            <person name="Comes H.P."/>
            <person name="Ma Y."/>
            <person name="Chen Y."/>
            <person name="Huang G."/>
            <person name="Zhou Y."/>
            <person name="Zheng Z."/>
            <person name="Qiu Y."/>
        </authorList>
    </citation>
    <scope>NUCLEOTIDE SEQUENCE [LARGE SCALE GENOMIC DNA]</scope>
    <source>
        <tissue evidence="14">Roots</tissue>
    </source>
</reference>
<dbReference type="InterPro" id="IPR006153">
    <property type="entry name" value="Cation/H_exchanger_TM"/>
</dbReference>
<evidence type="ECO:0000313" key="14">
    <source>
        <dbReference type="EMBL" id="KAK4760992.1"/>
    </source>
</evidence>
<dbReference type="Pfam" id="PF23259">
    <property type="entry name" value="CHX17_C"/>
    <property type="match status" value="1"/>
</dbReference>
<keyword evidence="6 11" id="KW-1133">Transmembrane helix</keyword>
<evidence type="ECO:0000256" key="6">
    <source>
        <dbReference type="ARBA" id="ARBA00022989"/>
    </source>
</evidence>
<evidence type="ECO:0000259" key="13">
    <source>
        <dbReference type="Pfam" id="PF23259"/>
    </source>
</evidence>
<accession>A0AAN7K762</accession>
<dbReference type="GO" id="GO:0006813">
    <property type="term" value="P:potassium ion transport"/>
    <property type="evidence" value="ECO:0007669"/>
    <property type="project" value="UniProtKB-KW"/>
</dbReference>
<evidence type="ECO:0000256" key="11">
    <source>
        <dbReference type="SAM" id="Phobius"/>
    </source>
</evidence>
<evidence type="ECO:0000313" key="15">
    <source>
        <dbReference type="Proteomes" id="UP001345219"/>
    </source>
</evidence>
<feature type="domain" description="Cation/H+ exchanger transmembrane" evidence="12">
    <location>
        <begin position="8"/>
        <end position="103"/>
    </location>
</feature>
<evidence type="ECO:0000256" key="9">
    <source>
        <dbReference type="ARBA" id="ARBA00038341"/>
    </source>
</evidence>
<dbReference type="PANTHER" id="PTHR32468">
    <property type="entry name" value="CATION/H + ANTIPORTER"/>
    <property type="match status" value="1"/>
</dbReference>
<proteinExistence type="inferred from homology"/>
<sequence length="232" mass="25611">MQLMLDYSLPLFIMMLTLVVVTTRAMVYILKPLKQPRVISEILSRRYTGCREGITLGLLLNTKGLLEMIIFNVGKDQKILDETTFVTMVIVAVVVTGIIKPIFRMRNADKKSILYVEKVVNNGEETVAAIRSIDGSHDLFIVGRGQGMISPLTAGLTEWSECPELGAIGDLLASSDFAATMSVFVVQQYMGFGPQSDGTSTPDTPSRSNDQFINMGQNVRRPQQQGERAFSP</sequence>
<dbReference type="GO" id="GO:0012505">
    <property type="term" value="C:endomembrane system"/>
    <property type="evidence" value="ECO:0007669"/>
    <property type="project" value="TreeGrafter"/>
</dbReference>
<feature type="compositionally biased region" description="Polar residues" evidence="10">
    <location>
        <begin position="196"/>
        <end position="226"/>
    </location>
</feature>
<keyword evidence="4 11" id="KW-0812">Transmembrane</keyword>
<dbReference type="GO" id="GO:0015297">
    <property type="term" value="F:antiporter activity"/>
    <property type="evidence" value="ECO:0007669"/>
    <property type="project" value="InterPro"/>
</dbReference>
<dbReference type="GO" id="GO:0016020">
    <property type="term" value="C:membrane"/>
    <property type="evidence" value="ECO:0007669"/>
    <property type="project" value="UniProtKB-SubCell"/>
</dbReference>
<keyword evidence="15" id="KW-1185">Reference proteome</keyword>
<comment type="caution">
    <text evidence="14">The sequence shown here is derived from an EMBL/GenBank/DDBJ whole genome shotgun (WGS) entry which is preliminary data.</text>
</comment>
<feature type="region of interest" description="Disordered" evidence="10">
    <location>
        <begin position="194"/>
        <end position="232"/>
    </location>
</feature>
<dbReference type="GO" id="GO:1902600">
    <property type="term" value="P:proton transmembrane transport"/>
    <property type="evidence" value="ECO:0007669"/>
    <property type="project" value="InterPro"/>
</dbReference>
<evidence type="ECO:0008006" key="16">
    <source>
        <dbReference type="Google" id="ProtNLM"/>
    </source>
</evidence>
<evidence type="ECO:0000256" key="7">
    <source>
        <dbReference type="ARBA" id="ARBA00023065"/>
    </source>
</evidence>
<comment type="subcellular location">
    <subcellularLocation>
        <location evidence="1">Membrane</location>
        <topology evidence="1">Multi-pass membrane protein</topology>
    </subcellularLocation>
</comment>
<keyword evidence="7" id="KW-0406">Ion transport</keyword>
<dbReference type="InterPro" id="IPR050794">
    <property type="entry name" value="CPA2_transporter"/>
</dbReference>
<dbReference type="Proteomes" id="UP001345219">
    <property type="component" value="Chromosome 5"/>
</dbReference>
<feature type="domain" description="Cation/H(+) antiporter C-terminal" evidence="13">
    <location>
        <begin position="114"/>
        <end position="191"/>
    </location>
</feature>
<keyword evidence="8 11" id="KW-0472">Membrane</keyword>
<dbReference type="GO" id="GO:0006885">
    <property type="term" value="P:regulation of pH"/>
    <property type="evidence" value="ECO:0007669"/>
    <property type="project" value="TreeGrafter"/>
</dbReference>
<dbReference type="InterPro" id="IPR038770">
    <property type="entry name" value="Na+/solute_symporter_sf"/>
</dbReference>
<feature type="transmembrane region" description="Helical" evidence="11">
    <location>
        <begin position="12"/>
        <end position="33"/>
    </location>
</feature>
<gene>
    <name evidence="14" type="ORF">SAY87_005885</name>
</gene>
<evidence type="ECO:0000256" key="10">
    <source>
        <dbReference type="SAM" id="MobiDB-lite"/>
    </source>
</evidence>
<dbReference type="PANTHER" id="PTHR32468:SF26">
    <property type="entry name" value="CATION_H(+) ANTIPORTER 15"/>
    <property type="match status" value="1"/>
</dbReference>
<name>A0AAN7K762_9MYRT</name>
<evidence type="ECO:0000256" key="8">
    <source>
        <dbReference type="ARBA" id="ARBA00023136"/>
    </source>
</evidence>
<keyword evidence="5" id="KW-0630">Potassium</keyword>
<dbReference type="AlphaFoldDB" id="A0AAN7K762"/>
<organism evidence="14 15">
    <name type="scientific">Trapa incisa</name>
    <dbReference type="NCBI Taxonomy" id="236973"/>
    <lineage>
        <taxon>Eukaryota</taxon>
        <taxon>Viridiplantae</taxon>
        <taxon>Streptophyta</taxon>
        <taxon>Embryophyta</taxon>
        <taxon>Tracheophyta</taxon>
        <taxon>Spermatophyta</taxon>
        <taxon>Magnoliopsida</taxon>
        <taxon>eudicotyledons</taxon>
        <taxon>Gunneridae</taxon>
        <taxon>Pentapetalae</taxon>
        <taxon>rosids</taxon>
        <taxon>malvids</taxon>
        <taxon>Myrtales</taxon>
        <taxon>Lythraceae</taxon>
        <taxon>Trapa</taxon>
    </lineage>
</organism>